<evidence type="ECO:0000256" key="1">
    <source>
        <dbReference type="ARBA" id="ARBA00004496"/>
    </source>
</evidence>
<sequence length="344" mass="37550">MRAERGMSPGSGASDMAHIVLTFDDNRLAAALFGKFDEHLALIEQKLSVDARARGNLVELRGDALACEQARRTLDMLYARLQGGAEIQTSDVEGAIRMAIAQDDQLVLPTLEKKGRLALAQISTRKRTIHARTPTQDAYMRAMDRSELVFGVGPAGTGKTYLAVAHAAQLLERGQVERIILSRPAVEAGERLGFLPGDMKEKVDPYLRPLYDALYDMMPAEKVERALAAGAIEIAPLAFMRGRTLTNAAVILDEAQNTTTMQMKMFLTRLGENARMVVTGDPSQIDLPPGQKSGLVEALRILEGVSGIVSVRFNAKDVVRHRMVQAIVEAYEADATLQRPVTPS</sequence>
<organism evidence="8 9">
    <name type="scientific">Aureimonas fodinaquatilis</name>
    <dbReference type="NCBI Taxonomy" id="2565783"/>
    <lineage>
        <taxon>Bacteria</taxon>
        <taxon>Pseudomonadati</taxon>
        <taxon>Pseudomonadota</taxon>
        <taxon>Alphaproteobacteria</taxon>
        <taxon>Hyphomicrobiales</taxon>
        <taxon>Aurantimonadaceae</taxon>
        <taxon>Aureimonas</taxon>
    </lineage>
</organism>
<dbReference type="InterPro" id="IPR003714">
    <property type="entry name" value="PhoH"/>
</dbReference>
<evidence type="ECO:0000259" key="7">
    <source>
        <dbReference type="Pfam" id="PF02562"/>
    </source>
</evidence>
<accession>A0A5B0DSL0</accession>
<reference evidence="8 9" key="1">
    <citation type="submission" date="2019-08" db="EMBL/GenBank/DDBJ databases">
        <title>Aureimonas fodiniaquatilis sp. nov., isolated from a coal mine wastewater.</title>
        <authorList>
            <person name="Kim W."/>
        </authorList>
    </citation>
    <scope>NUCLEOTIDE SEQUENCE [LARGE SCALE GENOMIC DNA]</scope>
    <source>
        <strain evidence="8 9">CAU 1482</strain>
    </source>
</reference>
<evidence type="ECO:0000313" key="9">
    <source>
        <dbReference type="Proteomes" id="UP000324738"/>
    </source>
</evidence>
<comment type="caution">
    <text evidence="8">The sequence shown here is derived from an EMBL/GenBank/DDBJ whole genome shotgun (WGS) entry which is preliminary data.</text>
</comment>
<protein>
    <recommendedName>
        <fullName evidence="6">PhoH-like protein</fullName>
    </recommendedName>
</protein>
<dbReference type="EMBL" id="VTWH01000005">
    <property type="protein sequence ID" value="KAA0968570.1"/>
    <property type="molecule type" value="Genomic_DNA"/>
</dbReference>
<comment type="similarity">
    <text evidence="2">Belongs to the PhoH family.</text>
</comment>
<evidence type="ECO:0000256" key="6">
    <source>
        <dbReference type="ARBA" id="ARBA00039970"/>
    </source>
</evidence>
<dbReference type="Gene3D" id="3.40.50.300">
    <property type="entry name" value="P-loop containing nucleotide triphosphate hydrolases"/>
    <property type="match status" value="1"/>
</dbReference>
<evidence type="ECO:0000256" key="4">
    <source>
        <dbReference type="ARBA" id="ARBA00022741"/>
    </source>
</evidence>
<keyword evidence="4" id="KW-0547">Nucleotide-binding</keyword>
<dbReference type="GO" id="GO:0005829">
    <property type="term" value="C:cytosol"/>
    <property type="evidence" value="ECO:0007669"/>
    <property type="project" value="TreeGrafter"/>
</dbReference>
<evidence type="ECO:0000256" key="3">
    <source>
        <dbReference type="ARBA" id="ARBA00022490"/>
    </source>
</evidence>
<name>A0A5B0DSL0_9HYPH</name>
<dbReference type="AlphaFoldDB" id="A0A5B0DSL0"/>
<evidence type="ECO:0000313" key="8">
    <source>
        <dbReference type="EMBL" id="KAA0968570.1"/>
    </source>
</evidence>
<evidence type="ECO:0000256" key="2">
    <source>
        <dbReference type="ARBA" id="ARBA00010393"/>
    </source>
</evidence>
<gene>
    <name evidence="8" type="primary">phoH</name>
    <name evidence="8" type="ORF">FPY71_16945</name>
</gene>
<dbReference type="Pfam" id="PF02562">
    <property type="entry name" value="PhoH"/>
    <property type="match status" value="1"/>
</dbReference>
<dbReference type="InterPro" id="IPR027417">
    <property type="entry name" value="P-loop_NTPase"/>
</dbReference>
<keyword evidence="9" id="KW-1185">Reference proteome</keyword>
<dbReference type="InterPro" id="IPR051451">
    <property type="entry name" value="PhoH2-like"/>
</dbReference>
<comment type="subcellular location">
    <subcellularLocation>
        <location evidence="1">Cytoplasm</location>
    </subcellularLocation>
</comment>
<dbReference type="FunFam" id="3.40.50.300:FF:000013">
    <property type="entry name" value="PhoH family ATPase"/>
    <property type="match status" value="1"/>
</dbReference>
<evidence type="ECO:0000256" key="5">
    <source>
        <dbReference type="ARBA" id="ARBA00022840"/>
    </source>
</evidence>
<feature type="domain" description="PhoH-like protein" evidence="7">
    <location>
        <begin position="129"/>
        <end position="332"/>
    </location>
</feature>
<dbReference type="PANTHER" id="PTHR30473:SF1">
    <property type="entry name" value="PHOH-LIKE PROTEIN"/>
    <property type="match status" value="1"/>
</dbReference>
<keyword evidence="5" id="KW-0067">ATP-binding</keyword>
<dbReference type="RefSeq" id="WP_149301519.1">
    <property type="nucleotide sequence ID" value="NZ_VTWH01000005.1"/>
</dbReference>
<dbReference type="Proteomes" id="UP000324738">
    <property type="component" value="Unassembled WGS sequence"/>
</dbReference>
<proteinExistence type="inferred from homology"/>
<dbReference type="SUPFAM" id="SSF52540">
    <property type="entry name" value="P-loop containing nucleoside triphosphate hydrolases"/>
    <property type="match status" value="1"/>
</dbReference>
<dbReference type="GO" id="GO:0005524">
    <property type="term" value="F:ATP binding"/>
    <property type="evidence" value="ECO:0007669"/>
    <property type="project" value="UniProtKB-KW"/>
</dbReference>
<keyword evidence="3" id="KW-0963">Cytoplasm</keyword>
<dbReference type="OrthoDB" id="9805148at2"/>
<dbReference type="PANTHER" id="PTHR30473">
    <property type="entry name" value="PROTEIN PHOH"/>
    <property type="match status" value="1"/>
</dbReference>